<reference evidence="1" key="1">
    <citation type="journal article" date="2023" name="G3 (Bethesda)">
        <title>A reference genome for the long-term kleptoplast-retaining sea slug Elysia crispata morphotype clarki.</title>
        <authorList>
            <person name="Eastman K.E."/>
            <person name="Pendleton A.L."/>
            <person name="Shaikh M.A."/>
            <person name="Suttiyut T."/>
            <person name="Ogas R."/>
            <person name="Tomko P."/>
            <person name="Gavelis G."/>
            <person name="Widhalm J.R."/>
            <person name="Wisecaver J.H."/>
        </authorList>
    </citation>
    <scope>NUCLEOTIDE SEQUENCE</scope>
    <source>
        <strain evidence="1">ECLA1</strain>
    </source>
</reference>
<protein>
    <submittedName>
        <fullName evidence="1">Uncharacterized protein</fullName>
    </submittedName>
</protein>
<dbReference type="Proteomes" id="UP001283361">
    <property type="component" value="Unassembled WGS sequence"/>
</dbReference>
<comment type="caution">
    <text evidence="1">The sequence shown here is derived from an EMBL/GenBank/DDBJ whole genome shotgun (WGS) entry which is preliminary data.</text>
</comment>
<evidence type="ECO:0000313" key="2">
    <source>
        <dbReference type="Proteomes" id="UP001283361"/>
    </source>
</evidence>
<evidence type="ECO:0000313" key="1">
    <source>
        <dbReference type="EMBL" id="KAK3701018.1"/>
    </source>
</evidence>
<proteinExistence type="predicted"/>
<keyword evidence="2" id="KW-1185">Reference proteome</keyword>
<sequence>MPGAGRGHDLWVKLARALQNRKIAVGARGKGSRTLKKELNEKAMNDRVECVFAMGWVDDGRFQKHGTGHWRAGHDEFDDQLKEIMGGELVQEAKGFSALMAATRG</sequence>
<organism evidence="1 2">
    <name type="scientific">Elysia crispata</name>
    <name type="common">lettuce slug</name>
    <dbReference type="NCBI Taxonomy" id="231223"/>
    <lineage>
        <taxon>Eukaryota</taxon>
        <taxon>Metazoa</taxon>
        <taxon>Spiralia</taxon>
        <taxon>Lophotrochozoa</taxon>
        <taxon>Mollusca</taxon>
        <taxon>Gastropoda</taxon>
        <taxon>Heterobranchia</taxon>
        <taxon>Euthyneura</taxon>
        <taxon>Panpulmonata</taxon>
        <taxon>Sacoglossa</taxon>
        <taxon>Placobranchoidea</taxon>
        <taxon>Plakobranchidae</taxon>
        <taxon>Elysia</taxon>
    </lineage>
</organism>
<dbReference type="AlphaFoldDB" id="A0AAE0XPJ4"/>
<accession>A0AAE0XPJ4</accession>
<gene>
    <name evidence="1" type="ORF">RRG08_063271</name>
</gene>
<name>A0AAE0XPJ4_9GAST</name>
<dbReference type="EMBL" id="JAWDGP010007899">
    <property type="protein sequence ID" value="KAK3701018.1"/>
    <property type="molecule type" value="Genomic_DNA"/>
</dbReference>